<evidence type="ECO:0000256" key="2">
    <source>
        <dbReference type="ARBA" id="ARBA00022692"/>
    </source>
</evidence>
<evidence type="ECO:0008006" key="9">
    <source>
        <dbReference type="Google" id="ProtNLM"/>
    </source>
</evidence>
<feature type="transmembrane region" description="Helical" evidence="6">
    <location>
        <begin position="271"/>
        <end position="290"/>
    </location>
</feature>
<keyword evidence="8" id="KW-1185">Reference proteome</keyword>
<organism evidence="7 8">
    <name type="scientific">Gonium pectorale</name>
    <name type="common">Green alga</name>
    <dbReference type="NCBI Taxonomy" id="33097"/>
    <lineage>
        <taxon>Eukaryota</taxon>
        <taxon>Viridiplantae</taxon>
        <taxon>Chlorophyta</taxon>
        <taxon>core chlorophytes</taxon>
        <taxon>Chlorophyceae</taxon>
        <taxon>CS clade</taxon>
        <taxon>Chlamydomonadales</taxon>
        <taxon>Volvocaceae</taxon>
        <taxon>Gonium</taxon>
    </lineage>
</organism>
<feature type="transmembrane region" description="Helical" evidence="6">
    <location>
        <begin position="179"/>
        <end position="196"/>
    </location>
</feature>
<dbReference type="Proteomes" id="UP000075714">
    <property type="component" value="Unassembled WGS sequence"/>
</dbReference>
<evidence type="ECO:0000256" key="3">
    <source>
        <dbReference type="ARBA" id="ARBA00022989"/>
    </source>
</evidence>
<feature type="compositionally biased region" description="Basic and acidic residues" evidence="5">
    <location>
        <begin position="159"/>
        <end position="170"/>
    </location>
</feature>
<keyword evidence="2 6" id="KW-0812">Transmembrane</keyword>
<proteinExistence type="predicted"/>
<gene>
    <name evidence="7" type="ORF">GPECTOR_13g731</name>
</gene>
<accession>A0A150GN69</accession>
<dbReference type="PANTHER" id="PTHR11040:SF205">
    <property type="entry name" value="ZINC TRANSPORTER ZUPT"/>
    <property type="match status" value="1"/>
</dbReference>
<feature type="region of interest" description="Disordered" evidence="5">
    <location>
        <begin position="145"/>
        <end position="170"/>
    </location>
</feature>
<dbReference type="EMBL" id="LSYV01000014">
    <property type="protein sequence ID" value="KXZ51244.1"/>
    <property type="molecule type" value="Genomic_DNA"/>
</dbReference>
<evidence type="ECO:0000256" key="1">
    <source>
        <dbReference type="ARBA" id="ARBA00004141"/>
    </source>
</evidence>
<feature type="transmembrane region" description="Helical" evidence="6">
    <location>
        <begin position="12"/>
        <end position="34"/>
    </location>
</feature>
<dbReference type="AlphaFoldDB" id="A0A150GN69"/>
<evidence type="ECO:0000313" key="7">
    <source>
        <dbReference type="EMBL" id="KXZ51244.1"/>
    </source>
</evidence>
<dbReference type="InterPro" id="IPR003689">
    <property type="entry name" value="ZIP"/>
</dbReference>
<evidence type="ECO:0000256" key="4">
    <source>
        <dbReference type="ARBA" id="ARBA00023136"/>
    </source>
</evidence>
<protein>
    <recommendedName>
        <fullName evidence="9">ZIP protein</fullName>
    </recommendedName>
</protein>
<dbReference type="GO" id="GO:0016020">
    <property type="term" value="C:membrane"/>
    <property type="evidence" value="ECO:0007669"/>
    <property type="project" value="UniProtKB-SubCell"/>
</dbReference>
<dbReference type="GO" id="GO:0005385">
    <property type="term" value="F:zinc ion transmembrane transporter activity"/>
    <property type="evidence" value="ECO:0007669"/>
    <property type="project" value="TreeGrafter"/>
</dbReference>
<feature type="transmembrane region" description="Helical" evidence="6">
    <location>
        <begin position="244"/>
        <end position="265"/>
    </location>
</feature>
<sequence>MGGCSGVSGHRLGIAFSAVIGAGLASVIGALLVFVPVKTDLVLPASLSFAAGVMLFVDIYAGKAVGHFEEAGYSTATAFTFASLSFLGGFPISWVLDKIAERFVAHGHFHGPTEEPLPSFPNPAADSTLQVTSQEASSHVAVAFGDQPAESSDPETTDEDRSASAKMEYHKDPERAKRLVRMGLLAALAMGLHNMPEGLVTFVGYMDSIRSGLTTAIAIAIHNIPEGMVVATGVYYGTGNRKKALLWSSISAIAEPMGALVGLAVVCGGSLTNTVFGIMFGLVAGIMVYISLKELLPSSRSFDPHDRVSTIWLVVGMAVMCASLIAINYSQPPPEEEAVAGAILEELLAGTSGGN</sequence>
<comment type="caution">
    <text evidence="7">The sequence shown here is derived from an EMBL/GenBank/DDBJ whole genome shotgun (WGS) entry which is preliminary data.</text>
</comment>
<dbReference type="STRING" id="33097.A0A150GN69"/>
<evidence type="ECO:0000313" key="8">
    <source>
        <dbReference type="Proteomes" id="UP000075714"/>
    </source>
</evidence>
<feature type="transmembrane region" description="Helical" evidence="6">
    <location>
        <begin position="216"/>
        <end position="237"/>
    </location>
</feature>
<evidence type="ECO:0000256" key="5">
    <source>
        <dbReference type="SAM" id="MobiDB-lite"/>
    </source>
</evidence>
<keyword evidence="4 6" id="KW-0472">Membrane</keyword>
<dbReference type="Pfam" id="PF02535">
    <property type="entry name" value="Zip"/>
    <property type="match status" value="1"/>
</dbReference>
<reference evidence="8" key="1">
    <citation type="journal article" date="2016" name="Nat. Commun.">
        <title>The Gonium pectorale genome demonstrates co-option of cell cycle regulation during the evolution of multicellularity.</title>
        <authorList>
            <person name="Hanschen E.R."/>
            <person name="Marriage T.N."/>
            <person name="Ferris P.J."/>
            <person name="Hamaji T."/>
            <person name="Toyoda A."/>
            <person name="Fujiyama A."/>
            <person name="Neme R."/>
            <person name="Noguchi H."/>
            <person name="Minakuchi Y."/>
            <person name="Suzuki M."/>
            <person name="Kawai-Toyooka H."/>
            <person name="Smith D.R."/>
            <person name="Sparks H."/>
            <person name="Anderson J."/>
            <person name="Bakaric R."/>
            <person name="Luria V."/>
            <person name="Karger A."/>
            <person name="Kirschner M.W."/>
            <person name="Durand P.M."/>
            <person name="Michod R.E."/>
            <person name="Nozaki H."/>
            <person name="Olson B.J."/>
        </authorList>
    </citation>
    <scope>NUCLEOTIDE SEQUENCE [LARGE SCALE GENOMIC DNA]</scope>
    <source>
        <strain evidence="8">NIES-2863</strain>
    </source>
</reference>
<feature type="transmembrane region" description="Helical" evidence="6">
    <location>
        <begin position="73"/>
        <end position="96"/>
    </location>
</feature>
<comment type="subcellular location">
    <subcellularLocation>
        <location evidence="1">Membrane</location>
        <topology evidence="1">Multi-pass membrane protein</topology>
    </subcellularLocation>
</comment>
<keyword evidence="3 6" id="KW-1133">Transmembrane helix</keyword>
<feature type="transmembrane region" description="Helical" evidence="6">
    <location>
        <begin position="311"/>
        <end position="329"/>
    </location>
</feature>
<feature type="transmembrane region" description="Helical" evidence="6">
    <location>
        <begin position="41"/>
        <end position="61"/>
    </location>
</feature>
<dbReference type="OrthoDB" id="262547at2759"/>
<evidence type="ECO:0000256" key="6">
    <source>
        <dbReference type="SAM" id="Phobius"/>
    </source>
</evidence>
<dbReference type="PANTHER" id="PTHR11040">
    <property type="entry name" value="ZINC/IRON TRANSPORTER"/>
    <property type="match status" value="1"/>
</dbReference>
<name>A0A150GN69_GONPE</name>